<keyword evidence="2" id="KW-0812">Transmembrane</keyword>
<dbReference type="Pfam" id="PF11374">
    <property type="entry name" value="DUF3176"/>
    <property type="match status" value="1"/>
</dbReference>
<accession>A0A9N9U1C2</accession>
<dbReference type="OrthoDB" id="5242705at2759"/>
<reference evidence="4" key="1">
    <citation type="submission" date="2019-06" db="EMBL/GenBank/DDBJ databases">
        <authorList>
            <person name="Broberg M."/>
        </authorList>
    </citation>
    <scope>NUCLEOTIDE SEQUENCE [LARGE SCALE GENOMIC DNA]</scope>
</reference>
<proteinExistence type="predicted"/>
<comment type="caution">
    <text evidence="3">The sequence shown here is derived from an EMBL/GenBank/DDBJ whole genome shotgun (WGS) entry which is preliminary data.</text>
</comment>
<name>A0A9N9U1C2_9HYPO</name>
<feature type="transmembrane region" description="Helical" evidence="2">
    <location>
        <begin position="65"/>
        <end position="86"/>
    </location>
</feature>
<dbReference type="AlphaFoldDB" id="A0A9N9U1C2"/>
<evidence type="ECO:0000313" key="3">
    <source>
        <dbReference type="EMBL" id="CAG9974003.1"/>
    </source>
</evidence>
<organism evidence="3 4">
    <name type="scientific">Clonostachys byssicola</name>
    <dbReference type="NCBI Taxonomy" id="160290"/>
    <lineage>
        <taxon>Eukaryota</taxon>
        <taxon>Fungi</taxon>
        <taxon>Dikarya</taxon>
        <taxon>Ascomycota</taxon>
        <taxon>Pezizomycotina</taxon>
        <taxon>Sordariomycetes</taxon>
        <taxon>Hypocreomycetidae</taxon>
        <taxon>Hypocreales</taxon>
        <taxon>Bionectriaceae</taxon>
        <taxon>Clonostachys</taxon>
    </lineage>
</organism>
<dbReference type="PANTHER" id="PTHR35394">
    <property type="entry name" value="DUF3176 DOMAIN-CONTAINING PROTEIN"/>
    <property type="match status" value="1"/>
</dbReference>
<evidence type="ECO:0000256" key="1">
    <source>
        <dbReference type="SAM" id="MobiDB-lite"/>
    </source>
</evidence>
<evidence type="ECO:0000313" key="4">
    <source>
        <dbReference type="Proteomes" id="UP000754883"/>
    </source>
</evidence>
<dbReference type="EMBL" id="CABFNO020001247">
    <property type="protein sequence ID" value="CAG9974003.1"/>
    <property type="molecule type" value="Genomic_DNA"/>
</dbReference>
<keyword evidence="4" id="KW-1185">Reference proteome</keyword>
<gene>
    <name evidence="3" type="ORF">CBYS24578_00011668</name>
</gene>
<dbReference type="InterPro" id="IPR021514">
    <property type="entry name" value="DUF3176"/>
</dbReference>
<protein>
    <submittedName>
        <fullName evidence="3">Uncharacterized protein</fullName>
    </submittedName>
</protein>
<feature type="region of interest" description="Disordered" evidence="1">
    <location>
        <begin position="650"/>
        <end position="685"/>
    </location>
</feature>
<keyword evidence="2" id="KW-0472">Membrane</keyword>
<dbReference type="Proteomes" id="UP000754883">
    <property type="component" value="Unassembled WGS sequence"/>
</dbReference>
<feature type="transmembrane region" description="Helical" evidence="2">
    <location>
        <begin position="40"/>
        <end position="59"/>
    </location>
</feature>
<evidence type="ECO:0000256" key="2">
    <source>
        <dbReference type="SAM" id="Phobius"/>
    </source>
</evidence>
<reference evidence="3 4" key="2">
    <citation type="submission" date="2021-10" db="EMBL/GenBank/DDBJ databases">
        <authorList>
            <person name="Piombo E."/>
        </authorList>
    </citation>
    <scope>NUCLEOTIDE SEQUENCE [LARGE SCALE GENOMIC DNA]</scope>
</reference>
<feature type="transmembrane region" description="Helical" evidence="2">
    <location>
        <begin position="565"/>
        <end position="586"/>
    </location>
</feature>
<sequence>MKLVSGLATKVKASNLTKFFSGHRDQIGVRSVLWQWRLEFTVVLISCALLGGIFGVLHHNRGQEVAGWSLSGMSLNTLIALLSALLRAHILTIVEEATSTSSIKPAEGSGVQSYFQLGSVHGCAEVKLIRSFSSYIYVGCFIMVLSLGIGPFTQQASSTQPCIKTVTGASATIPYSWTGLHVFKGGKSYVSPWMVDTGYSEAIVRASTNSSSVSSASLLQGCTTGNCSFPAVRGDIALSTQGICSRCIDTTSYVRSGNSTGVILPKEAGSLYVGTVGWTSNTIESKVSDDLEWARADFDDDLRDTFEVSILNYTFLGLTSDGCQFENRTTAIKNCIRPPAIKEYSIRGFNVYSAACTFYFCTRHHKVDVRSGVLTETLITDTPGFFQPVGTPRFGRNHVWKPVCDVDSQTLDLTSARTISVGNESVQVELRGPGTEKVDIPWTANCTAYVGNMAKAAIRTALFLIEGDCRYSFKVENLDTLSERVDFLRCDPWNIYGLLSGGLASFSTTSETMSRIATSISDRMREKSAKNNFRADALSGPEADQQGGYIKGDVQYTTICTRFQWRWLLGPALLLLMAIGFFIHAVTRSVIRRGHEPLWKSSILPALYFNPNPQGQGSKHKLSELEKGAKGKFVALSITSEGKWELVDDLDEVSGSGQSDQSNEDEVALMDLPPPRAQEGDDASR</sequence>
<keyword evidence="2" id="KW-1133">Transmembrane helix</keyword>
<feature type="transmembrane region" description="Helical" evidence="2">
    <location>
        <begin position="135"/>
        <end position="153"/>
    </location>
</feature>
<dbReference type="PANTHER" id="PTHR35394:SF5">
    <property type="entry name" value="DUF3176 DOMAIN-CONTAINING PROTEIN"/>
    <property type="match status" value="1"/>
</dbReference>